<reference evidence="1 2" key="1">
    <citation type="journal article" date="2018" name="ISME J.">
        <title>A methanotrophic archaeon couples anaerobic oxidation of methane to Fe(III) reduction.</title>
        <authorList>
            <person name="Cai C."/>
            <person name="Leu A.O."/>
            <person name="Xie G.J."/>
            <person name="Guo J."/>
            <person name="Feng Y."/>
            <person name="Zhao J.X."/>
            <person name="Tyson G.W."/>
            <person name="Yuan Z."/>
            <person name="Hu S."/>
        </authorList>
    </citation>
    <scope>NUCLEOTIDE SEQUENCE [LARGE SCALE GENOMIC DNA]</scope>
    <source>
        <strain evidence="1">FeB_12</strain>
    </source>
</reference>
<dbReference type="AlphaFoldDB" id="A0A855XBR0"/>
<evidence type="ECO:0000313" key="1">
    <source>
        <dbReference type="EMBL" id="PWB76177.1"/>
    </source>
</evidence>
<accession>A0A855XBR0</accession>
<protein>
    <recommendedName>
        <fullName evidence="3">DUF4402 domain-containing protein</fullName>
    </recommendedName>
</protein>
<sequence>MEDSGVQIAHSNWHQMENGMKYLPSWLRMVSRVAVITAAAIGVMWSPGMTQDVAVGTVQATVLASLAVTAAASLDFGTVYQGVAKSVADNTADAGVFTISGQASSQITVYMQLPEYLQGPGNDRMVISFSTTGAVFDPSGNVDPTTPGLGHSDENPHAFSNGLTLSAGGAAAIFLGGRVIPSVNQAAGAYSGDIVVTVAYNGS</sequence>
<organism evidence="1 2">
    <name type="scientific">candidate division GN15 bacterium</name>
    <dbReference type="NCBI Taxonomy" id="2072418"/>
    <lineage>
        <taxon>Bacteria</taxon>
        <taxon>candidate division GN15</taxon>
    </lineage>
</organism>
<gene>
    <name evidence="1" type="ORF">C3F09_01115</name>
</gene>
<name>A0A855XBR0_9BACT</name>
<evidence type="ECO:0008006" key="3">
    <source>
        <dbReference type="Google" id="ProtNLM"/>
    </source>
</evidence>
<comment type="caution">
    <text evidence="1">The sequence shown here is derived from an EMBL/GenBank/DDBJ whole genome shotgun (WGS) entry which is preliminary data.</text>
</comment>
<evidence type="ECO:0000313" key="2">
    <source>
        <dbReference type="Proteomes" id="UP000250918"/>
    </source>
</evidence>
<dbReference type="Proteomes" id="UP000250918">
    <property type="component" value="Unassembled WGS sequence"/>
</dbReference>
<dbReference type="EMBL" id="PQAP01000004">
    <property type="protein sequence ID" value="PWB76177.1"/>
    <property type="molecule type" value="Genomic_DNA"/>
</dbReference>
<dbReference type="Pfam" id="PF14352">
    <property type="entry name" value="DUF4402"/>
    <property type="match status" value="1"/>
</dbReference>
<dbReference type="InterPro" id="IPR025514">
    <property type="entry name" value="DUF4402"/>
</dbReference>
<proteinExistence type="predicted"/>